<keyword evidence="2" id="KW-0472">Membrane</keyword>
<feature type="compositionally biased region" description="Polar residues" evidence="1">
    <location>
        <begin position="71"/>
        <end position="82"/>
    </location>
</feature>
<sequence>MPEYDPEQELGPKFTSAFRGQAETTESQSGRLATVARLRVRRRRQAVMSSAAVVLVVVAIGGSWSVMSGLTGSGPENSSAGQADTGATGVSGPQRTMEAVPSQPSFGAAGCPAVHPILKAPATNAVPAGTGLDVGTPVTGLEACRYDLKAGALLGQQKFSPAIAQQVVDAIKVLPEMNSQLPVFKCAPQTAQPSEAIVLRFTTADGIREIWVEYTGCNSPGFFTGSHTYGLFAAPLKLFMTGPVRPTGSTYLDALKGW</sequence>
<gene>
    <name evidence="3" type="ORF">E1263_12025</name>
</gene>
<dbReference type="AlphaFoldDB" id="A0A4R4ZNG0"/>
<evidence type="ECO:0000313" key="4">
    <source>
        <dbReference type="Proteomes" id="UP000295124"/>
    </source>
</evidence>
<reference evidence="3 4" key="1">
    <citation type="submission" date="2019-03" db="EMBL/GenBank/DDBJ databases">
        <title>Draft genome sequences of novel Actinobacteria.</title>
        <authorList>
            <person name="Sahin N."/>
            <person name="Ay H."/>
            <person name="Saygin H."/>
        </authorList>
    </citation>
    <scope>NUCLEOTIDE SEQUENCE [LARGE SCALE GENOMIC DNA]</scope>
    <source>
        <strain evidence="3 4">JCM 13523</strain>
    </source>
</reference>
<dbReference type="Proteomes" id="UP000295124">
    <property type="component" value="Unassembled WGS sequence"/>
</dbReference>
<keyword evidence="4" id="KW-1185">Reference proteome</keyword>
<dbReference type="OrthoDB" id="3824986at2"/>
<feature type="transmembrane region" description="Helical" evidence="2">
    <location>
        <begin position="46"/>
        <end position="67"/>
    </location>
</feature>
<feature type="region of interest" description="Disordered" evidence="1">
    <location>
        <begin position="1"/>
        <end position="28"/>
    </location>
</feature>
<proteinExistence type="predicted"/>
<accession>A0A4R4ZNG0</accession>
<comment type="caution">
    <text evidence="3">The sequence shown here is derived from an EMBL/GenBank/DDBJ whole genome shotgun (WGS) entry which is preliminary data.</text>
</comment>
<evidence type="ECO:0000256" key="1">
    <source>
        <dbReference type="SAM" id="MobiDB-lite"/>
    </source>
</evidence>
<protein>
    <submittedName>
        <fullName evidence="3">Uncharacterized protein</fullName>
    </submittedName>
</protein>
<feature type="region of interest" description="Disordered" evidence="1">
    <location>
        <begin position="71"/>
        <end position="104"/>
    </location>
</feature>
<keyword evidence="2" id="KW-1133">Transmembrane helix</keyword>
<dbReference type="RefSeq" id="WP_132167329.1">
    <property type="nucleotide sequence ID" value="NZ_SMKX01000027.1"/>
</dbReference>
<name>A0A4R4ZNG0_9ACTN</name>
<keyword evidence="2" id="KW-0812">Transmembrane</keyword>
<evidence type="ECO:0000313" key="3">
    <source>
        <dbReference type="EMBL" id="TDD60155.1"/>
    </source>
</evidence>
<evidence type="ECO:0000256" key="2">
    <source>
        <dbReference type="SAM" id="Phobius"/>
    </source>
</evidence>
<organism evidence="3 4">
    <name type="scientific">Kribbella antibiotica</name>
    <dbReference type="NCBI Taxonomy" id="190195"/>
    <lineage>
        <taxon>Bacteria</taxon>
        <taxon>Bacillati</taxon>
        <taxon>Actinomycetota</taxon>
        <taxon>Actinomycetes</taxon>
        <taxon>Propionibacteriales</taxon>
        <taxon>Kribbellaceae</taxon>
        <taxon>Kribbella</taxon>
    </lineage>
</organism>
<dbReference type="EMBL" id="SMKX01000027">
    <property type="protein sequence ID" value="TDD60155.1"/>
    <property type="molecule type" value="Genomic_DNA"/>
</dbReference>